<gene>
    <name evidence="1" type="ORF">F5544_18370</name>
</gene>
<sequence length="63" mass="7119">MTVDLSHKPGRHALDGEFDADRDERHYHHTDGAVTVGSADPSWWHGVRPGQIAQRIEAYQPSR</sequence>
<name>A0A6G9YED3_9NOCA</name>
<evidence type="ECO:0000313" key="2">
    <source>
        <dbReference type="Proteomes" id="UP000503540"/>
    </source>
</evidence>
<dbReference type="Proteomes" id="UP000503540">
    <property type="component" value="Chromosome"/>
</dbReference>
<dbReference type="KEGG" id="nah:F5544_18370"/>
<accession>A0A6G9YED3</accession>
<evidence type="ECO:0000313" key="1">
    <source>
        <dbReference type="EMBL" id="QIS11548.1"/>
    </source>
</evidence>
<dbReference type="AlphaFoldDB" id="A0A6G9YED3"/>
<protein>
    <submittedName>
        <fullName evidence="1">Uncharacterized protein</fullName>
    </submittedName>
</protein>
<proteinExistence type="predicted"/>
<reference evidence="1 2" key="1">
    <citation type="journal article" date="2019" name="ACS Chem. Biol.">
        <title>Identification and Mobilization of a Cryptic Antibiotic Biosynthesis Gene Locus from a Human-Pathogenic Nocardia Isolate.</title>
        <authorList>
            <person name="Herisse M."/>
            <person name="Ishida K."/>
            <person name="Porter J.L."/>
            <person name="Howden B."/>
            <person name="Hertweck C."/>
            <person name="Stinear T.P."/>
            <person name="Pidot S.J."/>
        </authorList>
    </citation>
    <scope>NUCLEOTIDE SEQUENCE [LARGE SCALE GENOMIC DNA]</scope>
    <source>
        <strain evidence="1 2">AUSMDU00012717</strain>
    </source>
</reference>
<organism evidence="1 2">
    <name type="scientific">Nocardia arthritidis</name>
    <dbReference type="NCBI Taxonomy" id="228602"/>
    <lineage>
        <taxon>Bacteria</taxon>
        <taxon>Bacillati</taxon>
        <taxon>Actinomycetota</taxon>
        <taxon>Actinomycetes</taxon>
        <taxon>Mycobacteriales</taxon>
        <taxon>Nocardiaceae</taxon>
        <taxon>Nocardia</taxon>
    </lineage>
</organism>
<dbReference type="EMBL" id="CP046172">
    <property type="protein sequence ID" value="QIS11548.1"/>
    <property type="molecule type" value="Genomic_DNA"/>
</dbReference>
<dbReference type="RefSeq" id="WP_167474341.1">
    <property type="nucleotide sequence ID" value="NZ_CP046172.1"/>
</dbReference>
<keyword evidence="2" id="KW-1185">Reference proteome</keyword>